<dbReference type="RefSeq" id="WP_194260969.1">
    <property type="nucleotide sequence ID" value="NZ_JABCQG010000081.1"/>
</dbReference>
<comment type="caution">
    <text evidence="1">The sequence shown here is derived from an EMBL/GenBank/DDBJ whole genome shotgun (WGS) entry which is preliminary data.</text>
</comment>
<keyword evidence="2" id="KW-1185">Reference proteome</keyword>
<proteinExistence type="predicted"/>
<dbReference type="Proteomes" id="UP000623107">
    <property type="component" value="Unassembled WGS sequence"/>
</dbReference>
<dbReference type="EMBL" id="JABCQG010000081">
    <property type="protein sequence ID" value="MBF0860504.1"/>
    <property type="molecule type" value="Genomic_DNA"/>
</dbReference>
<evidence type="ECO:0000313" key="2">
    <source>
        <dbReference type="Proteomes" id="UP000623107"/>
    </source>
</evidence>
<accession>A0ABR9YAQ6</accession>
<organism evidence="1 2">
    <name type="scientific">Gluconobacter vitians</name>
    <dbReference type="NCBI Taxonomy" id="2728102"/>
    <lineage>
        <taxon>Bacteria</taxon>
        <taxon>Pseudomonadati</taxon>
        <taxon>Pseudomonadota</taxon>
        <taxon>Alphaproteobacteria</taxon>
        <taxon>Acetobacterales</taxon>
        <taxon>Acetobacteraceae</taxon>
        <taxon>Gluconobacter</taxon>
    </lineage>
</organism>
<reference evidence="1 2" key="2">
    <citation type="submission" date="2020-11" db="EMBL/GenBank/DDBJ databases">
        <title>Description of novel Gluconobacter species.</title>
        <authorList>
            <person name="Cleenwerck I."/>
            <person name="Cnockaert M."/>
            <person name="Borremans W."/>
            <person name="Wieme A.D."/>
            <person name="De Vuyst L."/>
            <person name="Vandamme P."/>
        </authorList>
    </citation>
    <scope>NUCLEOTIDE SEQUENCE [LARGE SCALE GENOMIC DNA]</scope>
    <source>
        <strain evidence="1 2">LMG 31484</strain>
    </source>
</reference>
<gene>
    <name evidence="1" type="ORF">HKD24_15175</name>
</gene>
<name>A0ABR9YAQ6_9PROT</name>
<reference evidence="2" key="1">
    <citation type="submission" date="2020-04" db="EMBL/GenBank/DDBJ databases">
        <title>Description of novel Gluconacetobacter.</title>
        <authorList>
            <person name="Sombolestani A."/>
        </authorList>
    </citation>
    <scope>NUCLEOTIDE SEQUENCE [LARGE SCALE GENOMIC DNA]</scope>
    <source>
        <strain evidence="2">LMG 31484</strain>
    </source>
</reference>
<sequence length="144" mass="16701">MTHGVLFVCGKVQHRRQVTLKKNPELVLLRNEFDPCDQRPDRFYRLCSADLVLEAVVERRDLLAIQLGHVGVQQGRWSRRIGQLCFDFCLAGFEFLHACLESRAGKTVEDRLHGLVEFALDFGQFRFQSDQIGPFFHPQTIRSR</sequence>
<evidence type="ECO:0000313" key="1">
    <source>
        <dbReference type="EMBL" id="MBF0860504.1"/>
    </source>
</evidence>
<protein>
    <submittedName>
        <fullName evidence="1">Uncharacterized protein</fullName>
    </submittedName>
</protein>